<dbReference type="RefSeq" id="WP_260104743.1">
    <property type="nucleotide sequence ID" value="NZ_JALXSQ010000068.1"/>
</dbReference>
<accession>A0ABT2HZA9</accession>
<gene>
    <name evidence="2" type="ORF">M3D15_10040</name>
</gene>
<comment type="caution">
    <text evidence="2">The sequence shown here is derived from an EMBL/GenBank/DDBJ whole genome shotgun (WGS) entry which is preliminary data.</text>
</comment>
<name>A0ABT2HZA9_9MICO</name>
<keyword evidence="1" id="KW-1133">Transmembrane helix</keyword>
<reference evidence="2 3" key="1">
    <citation type="submission" date="2022-04" db="EMBL/GenBank/DDBJ databases">
        <title>Human microbiome associated bacterial genomes.</title>
        <authorList>
            <person name="Sandstrom S."/>
            <person name="Salamzade R."/>
            <person name="Kalan L.R."/>
        </authorList>
    </citation>
    <scope>NUCLEOTIDE SEQUENCE [LARGE SCALE GENOMIC DNA]</scope>
    <source>
        <strain evidence="3">p3-SID1799</strain>
    </source>
</reference>
<sequence length="177" mass="19055">MTQPPQYQPMYDGQGPTYGAQQPGYAPQQLGYVAPAGENGKSAWMVSLFAFIPFLGFILWPIFAIMQKSKLAARGGAPAAHGRGGANFALTYIAAFVIPLALAIITMAITSAVLGQSNIRFDDAPVSFVIAMGSMIVWAIAMFVLGITYWVNLFVGMSKADRGEPFEGYLALRFFKG</sequence>
<organism evidence="2 3">
    <name type="scientific">Pseudoclavibacter albus</name>
    <dbReference type="NCBI Taxonomy" id="272241"/>
    <lineage>
        <taxon>Bacteria</taxon>
        <taxon>Bacillati</taxon>
        <taxon>Actinomycetota</taxon>
        <taxon>Actinomycetes</taxon>
        <taxon>Micrococcales</taxon>
        <taxon>Microbacteriaceae</taxon>
        <taxon>Pseudoclavibacter</taxon>
    </lineage>
</organism>
<evidence type="ECO:0000256" key="1">
    <source>
        <dbReference type="SAM" id="Phobius"/>
    </source>
</evidence>
<keyword evidence="1" id="KW-0812">Transmembrane</keyword>
<keyword evidence="1" id="KW-0472">Membrane</keyword>
<proteinExistence type="predicted"/>
<dbReference type="EMBL" id="JALXSQ010000068">
    <property type="protein sequence ID" value="MCT2043658.1"/>
    <property type="molecule type" value="Genomic_DNA"/>
</dbReference>
<dbReference type="Proteomes" id="UP001525379">
    <property type="component" value="Unassembled WGS sequence"/>
</dbReference>
<feature type="transmembrane region" description="Helical" evidence="1">
    <location>
        <begin position="126"/>
        <end position="151"/>
    </location>
</feature>
<feature type="transmembrane region" description="Helical" evidence="1">
    <location>
        <begin position="43"/>
        <end position="66"/>
    </location>
</feature>
<evidence type="ECO:0000313" key="2">
    <source>
        <dbReference type="EMBL" id="MCT2043658.1"/>
    </source>
</evidence>
<protein>
    <recommendedName>
        <fullName evidence="4">DUF4870 domain-containing protein</fullName>
    </recommendedName>
</protein>
<feature type="transmembrane region" description="Helical" evidence="1">
    <location>
        <begin position="87"/>
        <end position="114"/>
    </location>
</feature>
<evidence type="ECO:0008006" key="4">
    <source>
        <dbReference type="Google" id="ProtNLM"/>
    </source>
</evidence>
<evidence type="ECO:0000313" key="3">
    <source>
        <dbReference type="Proteomes" id="UP001525379"/>
    </source>
</evidence>
<keyword evidence="3" id="KW-1185">Reference proteome</keyword>